<gene>
    <name evidence="2 3" type="primary">dtd</name>
    <name evidence="3" type="ORF">KS4_29510</name>
</gene>
<comment type="catalytic activity">
    <reaction evidence="2">
        <text>glycyl-tRNA(Ala) + H2O = tRNA(Ala) + glycine + H(+)</text>
        <dbReference type="Rhea" id="RHEA:53744"/>
        <dbReference type="Rhea" id="RHEA-COMP:9657"/>
        <dbReference type="Rhea" id="RHEA-COMP:13640"/>
        <dbReference type="ChEBI" id="CHEBI:15377"/>
        <dbReference type="ChEBI" id="CHEBI:15378"/>
        <dbReference type="ChEBI" id="CHEBI:57305"/>
        <dbReference type="ChEBI" id="CHEBI:78442"/>
        <dbReference type="ChEBI" id="CHEBI:78522"/>
    </reaction>
</comment>
<dbReference type="Proteomes" id="UP000317369">
    <property type="component" value="Chromosome"/>
</dbReference>
<keyword evidence="2" id="KW-0963">Cytoplasm</keyword>
<evidence type="ECO:0000313" key="4">
    <source>
        <dbReference type="Proteomes" id="UP000317369"/>
    </source>
</evidence>
<dbReference type="PANTHER" id="PTHR10472">
    <property type="entry name" value="D-TYROSYL-TRNA TYR DEACYLASE"/>
    <property type="match status" value="1"/>
</dbReference>
<keyword evidence="2" id="KW-0820">tRNA-binding</keyword>
<accession>A0A517YXC3</accession>
<dbReference type="InterPro" id="IPR003732">
    <property type="entry name" value="Daa-tRNA_deacyls_DTD"/>
</dbReference>
<evidence type="ECO:0000313" key="3">
    <source>
        <dbReference type="EMBL" id="QDU34875.1"/>
    </source>
</evidence>
<dbReference type="KEGG" id="pcor:KS4_29510"/>
<keyword evidence="2" id="KW-0694">RNA-binding</keyword>
<dbReference type="GO" id="GO:0019478">
    <property type="term" value="P:D-amino acid catabolic process"/>
    <property type="evidence" value="ECO:0007669"/>
    <property type="project" value="UniProtKB-UniRule"/>
</dbReference>
<dbReference type="HAMAP" id="MF_00518">
    <property type="entry name" value="Deacylase_Dtd"/>
    <property type="match status" value="1"/>
</dbReference>
<feature type="short sequence motif" description="Gly-cisPro motif, important for rejection of L-amino acids" evidence="2">
    <location>
        <begin position="138"/>
        <end position="139"/>
    </location>
</feature>
<dbReference type="GO" id="GO:0043908">
    <property type="term" value="F:Ser(Gly)-tRNA(Ala) hydrolase activity"/>
    <property type="evidence" value="ECO:0007669"/>
    <property type="project" value="UniProtKB-UniRule"/>
</dbReference>
<dbReference type="NCBIfam" id="TIGR00256">
    <property type="entry name" value="D-aminoacyl-tRNA deacylase"/>
    <property type="match status" value="1"/>
</dbReference>
<dbReference type="Pfam" id="PF02580">
    <property type="entry name" value="Tyr_Deacylase"/>
    <property type="match status" value="1"/>
</dbReference>
<dbReference type="EMBL" id="CP036425">
    <property type="protein sequence ID" value="QDU34875.1"/>
    <property type="molecule type" value="Genomic_DNA"/>
</dbReference>
<dbReference type="InterPro" id="IPR023509">
    <property type="entry name" value="DTD-like_sf"/>
</dbReference>
<dbReference type="SUPFAM" id="SSF69500">
    <property type="entry name" value="DTD-like"/>
    <property type="match status" value="1"/>
</dbReference>
<comment type="function">
    <text evidence="2">An aminoacyl-tRNA editing enzyme that deacylates mischarged D-aminoacyl-tRNAs. Also deacylates mischarged glycyl-tRNA(Ala), protecting cells against glycine mischarging by AlaRS. Acts via tRNA-based rather than protein-based catalysis; rejects L-amino acids rather than detecting D-amino acids in the active site. By recycling D-aminoacyl-tRNA to D-amino acids and free tRNA molecules, this enzyme counteracts the toxicity associated with the formation of D-aminoacyl-tRNA entities in vivo and helps enforce protein L-homochirality.</text>
</comment>
<dbReference type="RefSeq" id="WP_145079338.1">
    <property type="nucleotide sequence ID" value="NZ_CP036425.1"/>
</dbReference>
<dbReference type="GO" id="GO:0051500">
    <property type="term" value="F:D-tyrosyl-tRNA(Tyr) deacylase activity"/>
    <property type="evidence" value="ECO:0007669"/>
    <property type="project" value="TreeGrafter"/>
</dbReference>
<evidence type="ECO:0000256" key="2">
    <source>
        <dbReference type="HAMAP-Rule" id="MF_00518"/>
    </source>
</evidence>
<dbReference type="AlphaFoldDB" id="A0A517YXC3"/>
<proteinExistence type="inferred from homology"/>
<comment type="subunit">
    <text evidence="2">Homodimer.</text>
</comment>
<reference evidence="3 4" key="1">
    <citation type="submission" date="2019-02" db="EMBL/GenBank/DDBJ databases">
        <title>Deep-cultivation of Planctomycetes and their phenomic and genomic characterization uncovers novel biology.</title>
        <authorList>
            <person name="Wiegand S."/>
            <person name="Jogler M."/>
            <person name="Boedeker C."/>
            <person name="Pinto D."/>
            <person name="Vollmers J."/>
            <person name="Rivas-Marin E."/>
            <person name="Kohn T."/>
            <person name="Peeters S.H."/>
            <person name="Heuer A."/>
            <person name="Rast P."/>
            <person name="Oberbeckmann S."/>
            <person name="Bunk B."/>
            <person name="Jeske O."/>
            <person name="Meyerdierks A."/>
            <person name="Storesund J.E."/>
            <person name="Kallscheuer N."/>
            <person name="Luecker S."/>
            <person name="Lage O.M."/>
            <person name="Pohl T."/>
            <person name="Merkel B.J."/>
            <person name="Hornburger P."/>
            <person name="Mueller R.-W."/>
            <person name="Bruemmer F."/>
            <person name="Labrenz M."/>
            <person name="Spormann A.M."/>
            <person name="Op den Camp H."/>
            <person name="Overmann J."/>
            <person name="Amann R."/>
            <person name="Jetten M.S.M."/>
            <person name="Mascher T."/>
            <person name="Medema M.H."/>
            <person name="Devos D.P."/>
            <person name="Kaster A.-K."/>
            <person name="Ovreas L."/>
            <person name="Rohde M."/>
            <person name="Galperin M.Y."/>
            <person name="Jogler C."/>
        </authorList>
    </citation>
    <scope>NUCLEOTIDE SEQUENCE [LARGE SCALE GENOMIC DNA]</scope>
    <source>
        <strain evidence="3 4">KS4</strain>
    </source>
</reference>
<keyword evidence="4" id="KW-1185">Reference proteome</keyword>
<dbReference type="Gene3D" id="3.50.80.10">
    <property type="entry name" value="D-tyrosyl-tRNA(Tyr) deacylase"/>
    <property type="match status" value="1"/>
</dbReference>
<name>A0A517YXC3_9BACT</name>
<comment type="domain">
    <text evidence="2">A Gly-cisPro motif from one monomer fits into the active site of the other monomer to allow specific chiral rejection of L-amino acids.</text>
</comment>
<dbReference type="GO" id="GO:0000049">
    <property type="term" value="F:tRNA binding"/>
    <property type="evidence" value="ECO:0007669"/>
    <property type="project" value="UniProtKB-UniRule"/>
</dbReference>
<dbReference type="PANTHER" id="PTHR10472:SF5">
    <property type="entry name" value="D-AMINOACYL-TRNA DEACYLASE 1"/>
    <property type="match status" value="1"/>
</dbReference>
<sequence length="151" mass="16587">MRVVLQRVSKGSVTVENQIVGQISRGYVILLGIGHADTKQTADKMADKIINLRIFNNDDGKFDLSLLDINGEALVVSQFTLFADCKKGRRPNFTNAGKPDEASPLCDYFMDKLKTLGIKNVQGGIFGAHMDVDIHNDGPVTIILDSEQFGF</sequence>
<dbReference type="GO" id="GO:0005737">
    <property type="term" value="C:cytoplasm"/>
    <property type="evidence" value="ECO:0007669"/>
    <property type="project" value="UniProtKB-SubCell"/>
</dbReference>
<comment type="subcellular location">
    <subcellularLocation>
        <location evidence="2">Cytoplasm</location>
    </subcellularLocation>
</comment>
<protein>
    <recommendedName>
        <fullName evidence="2">D-aminoacyl-tRNA deacylase</fullName>
        <shortName evidence="2">DTD</shortName>
        <ecNumber evidence="2">3.1.1.96</ecNumber>
    </recommendedName>
    <alternativeName>
        <fullName evidence="2">Gly-tRNA(Ala) deacylase</fullName>
        <ecNumber evidence="2">3.1.1.-</ecNumber>
    </alternativeName>
</protein>
<evidence type="ECO:0000256" key="1">
    <source>
        <dbReference type="ARBA" id="ARBA00009673"/>
    </source>
</evidence>
<comment type="similarity">
    <text evidence="1 2">Belongs to the DTD family.</text>
</comment>
<dbReference type="EC" id="3.1.1.96" evidence="2"/>
<comment type="catalytic activity">
    <reaction evidence="2">
        <text>a D-aminoacyl-tRNA + H2O = a tRNA + a D-alpha-amino acid + H(+)</text>
        <dbReference type="Rhea" id="RHEA:13953"/>
        <dbReference type="Rhea" id="RHEA-COMP:10123"/>
        <dbReference type="Rhea" id="RHEA-COMP:10124"/>
        <dbReference type="ChEBI" id="CHEBI:15377"/>
        <dbReference type="ChEBI" id="CHEBI:15378"/>
        <dbReference type="ChEBI" id="CHEBI:59871"/>
        <dbReference type="ChEBI" id="CHEBI:78442"/>
        <dbReference type="ChEBI" id="CHEBI:79333"/>
        <dbReference type="EC" id="3.1.1.96"/>
    </reaction>
</comment>
<keyword evidence="2 3" id="KW-0378">Hydrolase</keyword>
<dbReference type="OrthoDB" id="9801395at2"/>
<dbReference type="CDD" id="cd00563">
    <property type="entry name" value="Dtyr_deacylase"/>
    <property type="match status" value="1"/>
</dbReference>
<dbReference type="FunFam" id="3.50.80.10:FF:000001">
    <property type="entry name" value="D-aminoacyl-tRNA deacylase"/>
    <property type="match status" value="1"/>
</dbReference>
<dbReference type="EC" id="3.1.1.-" evidence="2"/>
<dbReference type="GO" id="GO:0106026">
    <property type="term" value="F:Gly-tRNA(Ala) deacylase activity"/>
    <property type="evidence" value="ECO:0007669"/>
    <property type="project" value="UniProtKB-UniRule"/>
</dbReference>
<organism evidence="3 4">
    <name type="scientific">Poriferisphaera corsica</name>
    <dbReference type="NCBI Taxonomy" id="2528020"/>
    <lineage>
        <taxon>Bacteria</taxon>
        <taxon>Pseudomonadati</taxon>
        <taxon>Planctomycetota</taxon>
        <taxon>Phycisphaerae</taxon>
        <taxon>Phycisphaerales</taxon>
        <taxon>Phycisphaeraceae</taxon>
        <taxon>Poriferisphaera</taxon>
    </lineage>
</organism>